<dbReference type="InterPro" id="IPR015424">
    <property type="entry name" value="PyrdxlP-dep_Trfase"/>
</dbReference>
<proteinExistence type="inferred from homology"/>
<keyword evidence="2" id="KW-0808">Transferase</keyword>
<gene>
    <name evidence="2" type="ORF">EAF64_16785</name>
</gene>
<dbReference type="EMBL" id="RDFA01000006">
    <property type="protein sequence ID" value="RXK47430.1"/>
    <property type="molecule type" value="Genomic_DNA"/>
</dbReference>
<organism evidence="2 3">
    <name type="scientific">Halorientalis pallida</name>
    <dbReference type="NCBI Taxonomy" id="2479928"/>
    <lineage>
        <taxon>Archaea</taxon>
        <taxon>Methanobacteriati</taxon>
        <taxon>Methanobacteriota</taxon>
        <taxon>Stenosarchaea group</taxon>
        <taxon>Halobacteria</taxon>
        <taxon>Halobacteriales</taxon>
        <taxon>Haloarculaceae</taxon>
        <taxon>Halorientalis</taxon>
    </lineage>
</organism>
<comment type="caution">
    <text evidence="2">The sequence shown here is derived from an EMBL/GenBank/DDBJ whole genome shotgun (WGS) entry which is preliminary data.</text>
</comment>
<protein>
    <submittedName>
        <fullName evidence="2">DegT/DnrJ/EryC1/StrS family aminotransferase</fullName>
    </submittedName>
</protein>
<dbReference type="AlphaFoldDB" id="A0A498KYL8"/>
<dbReference type="CDD" id="cd00616">
    <property type="entry name" value="AHBA_syn"/>
    <property type="match status" value="1"/>
</dbReference>
<reference evidence="2 3" key="1">
    <citation type="submission" date="2019-01" db="EMBL/GenBank/DDBJ databases">
        <title>Halorientalis sp. F13-25 a new haloarchaeum isolated from hypersaline water.</title>
        <authorList>
            <person name="Ana D.-V."/>
            <person name="Cristina S.-P."/>
            <person name="Antonio V."/>
        </authorList>
    </citation>
    <scope>NUCLEOTIDE SEQUENCE [LARGE SCALE GENOMIC DNA]</scope>
    <source>
        <strain evidence="2 3">F13-25</strain>
    </source>
</reference>
<evidence type="ECO:0000313" key="3">
    <source>
        <dbReference type="Proteomes" id="UP000289691"/>
    </source>
</evidence>
<dbReference type="Proteomes" id="UP000289691">
    <property type="component" value="Unassembled WGS sequence"/>
</dbReference>
<dbReference type="SUPFAM" id="SSF53383">
    <property type="entry name" value="PLP-dependent transferases"/>
    <property type="match status" value="1"/>
</dbReference>
<dbReference type="GO" id="GO:0008483">
    <property type="term" value="F:transaminase activity"/>
    <property type="evidence" value="ECO:0007669"/>
    <property type="project" value="UniProtKB-KW"/>
</dbReference>
<keyword evidence="3" id="KW-1185">Reference proteome</keyword>
<accession>A0A498KYL8</accession>
<comment type="similarity">
    <text evidence="1">Belongs to the DegT/DnrJ/EryC1 family.</text>
</comment>
<dbReference type="GO" id="GO:0030170">
    <property type="term" value="F:pyridoxal phosphate binding"/>
    <property type="evidence" value="ECO:0007669"/>
    <property type="project" value="TreeGrafter"/>
</dbReference>
<dbReference type="InterPro" id="IPR015421">
    <property type="entry name" value="PyrdxlP-dep_Trfase_major"/>
</dbReference>
<evidence type="ECO:0000256" key="1">
    <source>
        <dbReference type="RuleBase" id="RU004508"/>
    </source>
</evidence>
<evidence type="ECO:0000313" key="2">
    <source>
        <dbReference type="EMBL" id="RXK47430.1"/>
    </source>
</evidence>
<dbReference type="PANTHER" id="PTHR30244:SF34">
    <property type="entry name" value="DTDP-4-AMINO-4,6-DIDEOXYGALACTOSE TRANSAMINASE"/>
    <property type="match status" value="1"/>
</dbReference>
<dbReference type="PANTHER" id="PTHR30244">
    <property type="entry name" value="TRANSAMINASE"/>
    <property type="match status" value="1"/>
</dbReference>
<name>A0A498KYL8_9EURY</name>
<sequence length="377" mass="40515">MIDQMADTIPLIEPVVGDDELGNIESVLESGYMTQGPYADEFEDGFADRVGADHAITVTSCTTGMELALDALGIGPGDEVPLPDFTHPATANAVVRMGAEPVLVDVDRDTYNVDTDALSDAVTDETGALLPVSWGGQPLPTDVVNDIAAAHGVPVLEDAACSSGAAYDGQPVGSQFDVSVFSFHPRKVLTTGEGGMITTDDDDLEREIRSVKNFGTDQREGEIGFVRADATNFRFSDILAAVGVAQLDRLDEIVERRREIAHRYTDLLEDVPGVTPPAEPAPAHHNFQSYCIYVEAGDEHTRDDLIDALAEQDIESQIGTYALHQTDAFADAKRVGDLETSRALHHNLLTLPVAHSMTDRDQERVVETLAAALESAT</sequence>
<dbReference type="Gene3D" id="3.90.1150.10">
    <property type="entry name" value="Aspartate Aminotransferase, domain 1"/>
    <property type="match status" value="1"/>
</dbReference>
<dbReference type="Pfam" id="PF01041">
    <property type="entry name" value="DegT_DnrJ_EryC1"/>
    <property type="match status" value="1"/>
</dbReference>
<dbReference type="GO" id="GO:0000271">
    <property type="term" value="P:polysaccharide biosynthetic process"/>
    <property type="evidence" value="ECO:0007669"/>
    <property type="project" value="TreeGrafter"/>
</dbReference>
<dbReference type="InterPro" id="IPR000653">
    <property type="entry name" value="DegT/StrS_aminotransferase"/>
</dbReference>
<dbReference type="InterPro" id="IPR015422">
    <property type="entry name" value="PyrdxlP-dep_Trfase_small"/>
</dbReference>
<keyword evidence="1" id="KW-0663">Pyridoxal phosphate</keyword>
<dbReference type="PIRSF" id="PIRSF000390">
    <property type="entry name" value="PLP_StrS"/>
    <property type="match status" value="1"/>
</dbReference>
<keyword evidence="2" id="KW-0032">Aminotransferase</keyword>
<dbReference type="Gene3D" id="3.40.640.10">
    <property type="entry name" value="Type I PLP-dependent aspartate aminotransferase-like (Major domain)"/>
    <property type="match status" value="1"/>
</dbReference>